<dbReference type="PANTHER" id="PTHR35011:SF4">
    <property type="entry name" value="SLL1102 PROTEIN"/>
    <property type="match status" value="1"/>
</dbReference>
<evidence type="ECO:0000256" key="3">
    <source>
        <dbReference type="ARBA" id="ARBA00022475"/>
    </source>
</evidence>
<comment type="similarity">
    <text evidence="8 9">Belongs to the TRAP transporter small permease family.</text>
</comment>
<comment type="function">
    <text evidence="9">Part of the tripartite ATP-independent periplasmic (TRAP) transport system.</text>
</comment>
<dbReference type="RefSeq" id="WP_285762598.1">
    <property type="nucleotide sequence ID" value="NZ_BSYJ01000001.1"/>
</dbReference>
<evidence type="ECO:0000313" key="12">
    <source>
        <dbReference type="Proteomes" id="UP001224392"/>
    </source>
</evidence>
<dbReference type="EMBL" id="BSYJ01000001">
    <property type="protein sequence ID" value="GMG86086.1"/>
    <property type="molecule type" value="Genomic_DNA"/>
</dbReference>
<evidence type="ECO:0000256" key="1">
    <source>
        <dbReference type="ARBA" id="ARBA00004429"/>
    </source>
</evidence>
<comment type="subunit">
    <text evidence="9">The complex comprises the extracytoplasmic solute receptor protein and the two transmembrane proteins.</text>
</comment>
<evidence type="ECO:0000256" key="6">
    <source>
        <dbReference type="ARBA" id="ARBA00022989"/>
    </source>
</evidence>
<proteinExistence type="inferred from homology"/>
<keyword evidence="12" id="KW-1185">Reference proteome</keyword>
<keyword evidence="6 9" id="KW-1133">Transmembrane helix</keyword>
<name>A0ABQ6LVJ9_9GAMM</name>
<evidence type="ECO:0000256" key="2">
    <source>
        <dbReference type="ARBA" id="ARBA00022448"/>
    </source>
</evidence>
<organism evidence="11 12">
    <name type="scientific">Biformimicrobium ophioploci</name>
    <dbReference type="NCBI Taxonomy" id="3036711"/>
    <lineage>
        <taxon>Bacteria</taxon>
        <taxon>Pseudomonadati</taxon>
        <taxon>Pseudomonadota</taxon>
        <taxon>Gammaproteobacteria</taxon>
        <taxon>Cellvibrionales</taxon>
        <taxon>Microbulbiferaceae</taxon>
        <taxon>Biformimicrobium</taxon>
    </lineage>
</organism>
<evidence type="ECO:0000256" key="5">
    <source>
        <dbReference type="ARBA" id="ARBA00022692"/>
    </source>
</evidence>
<accession>A0ABQ6LVJ9</accession>
<keyword evidence="3" id="KW-1003">Cell membrane</keyword>
<dbReference type="PANTHER" id="PTHR35011">
    <property type="entry name" value="2,3-DIKETO-L-GULONATE TRAP TRANSPORTER SMALL PERMEASE PROTEIN YIAM"/>
    <property type="match status" value="1"/>
</dbReference>
<evidence type="ECO:0000256" key="8">
    <source>
        <dbReference type="ARBA" id="ARBA00038436"/>
    </source>
</evidence>
<sequence length="193" mass="21117">MRYLNTIERFSLQINRISANTGSVLGWFTLAMVALEALVVLLRYLFDSGSIALQESVMYLHGAVFLLGLAYALHTGAHVRVDIFYRKFSPRARAWVDAVGTLVFLLPLCGFIAFACWEFVLNSWAVLEDSENAGGLPGIFLLKTLLPLAATTLALQGLAELARCMTVLATVEAQPPSTPRAVVRNSEAEVLEV</sequence>
<dbReference type="Pfam" id="PF04290">
    <property type="entry name" value="DctQ"/>
    <property type="match status" value="1"/>
</dbReference>
<keyword evidence="4 9" id="KW-0997">Cell inner membrane</keyword>
<feature type="transmembrane region" description="Helical" evidence="9">
    <location>
        <begin position="135"/>
        <end position="155"/>
    </location>
</feature>
<dbReference type="Proteomes" id="UP001224392">
    <property type="component" value="Unassembled WGS sequence"/>
</dbReference>
<comment type="subcellular location">
    <subcellularLocation>
        <location evidence="1 9">Cell inner membrane</location>
        <topology evidence="1 9">Multi-pass membrane protein</topology>
    </subcellularLocation>
</comment>
<feature type="transmembrane region" description="Helical" evidence="9">
    <location>
        <begin position="94"/>
        <end position="115"/>
    </location>
</feature>
<reference evidence="11 12" key="1">
    <citation type="submission" date="2023-04" db="EMBL/GenBank/DDBJ databases">
        <title>Marinobulbifer ophiurae gen. nov., sp. Nov., isolate from tissue of brittle star Ophioplocus japonicus.</title>
        <authorList>
            <person name="Kawano K."/>
            <person name="Sawayama S."/>
            <person name="Nakagawa S."/>
        </authorList>
    </citation>
    <scope>NUCLEOTIDE SEQUENCE [LARGE SCALE GENOMIC DNA]</scope>
    <source>
        <strain evidence="11 12">NKW57</strain>
    </source>
</reference>
<keyword evidence="7 9" id="KW-0472">Membrane</keyword>
<feature type="transmembrane region" description="Helical" evidence="9">
    <location>
        <begin position="57"/>
        <end position="73"/>
    </location>
</feature>
<keyword evidence="2 9" id="KW-0813">Transport</keyword>
<protein>
    <recommendedName>
        <fullName evidence="9">TRAP transporter small permease protein</fullName>
    </recommendedName>
</protein>
<evidence type="ECO:0000313" key="11">
    <source>
        <dbReference type="EMBL" id="GMG86086.1"/>
    </source>
</evidence>
<feature type="transmembrane region" description="Helical" evidence="9">
    <location>
        <begin position="21"/>
        <end position="45"/>
    </location>
</feature>
<evidence type="ECO:0000256" key="9">
    <source>
        <dbReference type="RuleBase" id="RU369079"/>
    </source>
</evidence>
<evidence type="ECO:0000256" key="4">
    <source>
        <dbReference type="ARBA" id="ARBA00022519"/>
    </source>
</evidence>
<gene>
    <name evidence="11" type="ORF">MNKW57_04070</name>
</gene>
<evidence type="ECO:0000256" key="7">
    <source>
        <dbReference type="ARBA" id="ARBA00023136"/>
    </source>
</evidence>
<dbReference type="InterPro" id="IPR007387">
    <property type="entry name" value="TRAP_DctQ"/>
</dbReference>
<feature type="domain" description="Tripartite ATP-independent periplasmic transporters DctQ component" evidence="10">
    <location>
        <begin position="33"/>
        <end position="165"/>
    </location>
</feature>
<evidence type="ECO:0000259" key="10">
    <source>
        <dbReference type="Pfam" id="PF04290"/>
    </source>
</evidence>
<dbReference type="InterPro" id="IPR055348">
    <property type="entry name" value="DctQ"/>
</dbReference>
<keyword evidence="5 9" id="KW-0812">Transmembrane</keyword>
<comment type="caution">
    <text evidence="11">The sequence shown here is derived from an EMBL/GenBank/DDBJ whole genome shotgun (WGS) entry which is preliminary data.</text>
</comment>